<feature type="compositionally biased region" description="Basic and acidic residues" evidence="1">
    <location>
        <begin position="88"/>
        <end position="101"/>
    </location>
</feature>
<reference evidence="2" key="1">
    <citation type="journal article" date="2014" name="Int. J. Syst. Evol. Microbiol.">
        <title>Complete genome of a new Firmicutes species belonging to the dominant human colonic microbiota ('Ruminococcus bicirculans') reveals two chromosomes and a selective capacity to utilize plant glucans.</title>
        <authorList>
            <consortium name="NISC Comparative Sequencing Program"/>
            <person name="Wegmann U."/>
            <person name="Louis P."/>
            <person name="Goesmann A."/>
            <person name="Henrissat B."/>
            <person name="Duncan S.H."/>
            <person name="Flint H.J."/>
        </authorList>
    </citation>
    <scope>NUCLEOTIDE SEQUENCE</scope>
    <source>
        <strain evidence="2">NBRC 107169</strain>
    </source>
</reference>
<name>A0ABQ5UU92_9HYPH</name>
<feature type="region of interest" description="Disordered" evidence="1">
    <location>
        <begin position="1"/>
        <end position="54"/>
    </location>
</feature>
<feature type="region of interest" description="Disordered" evidence="1">
    <location>
        <begin position="84"/>
        <end position="123"/>
    </location>
</feature>
<feature type="compositionally biased region" description="Low complexity" evidence="1">
    <location>
        <begin position="31"/>
        <end position="54"/>
    </location>
</feature>
<comment type="caution">
    <text evidence="2">The sequence shown here is derived from an EMBL/GenBank/DDBJ whole genome shotgun (WGS) entry which is preliminary data.</text>
</comment>
<organism evidence="2 3">
    <name type="scientific">Maritalea porphyrae</name>
    <dbReference type="NCBI Taxonomy" id="880732"/>
    <lineage>
        <taxon>Bacteria</taxon>
        <taxon>Pseudomonadati</taxon>
        <taxon>Pseudomonadota</taxon>
        <taxon>Alphaproteobacteria</taxon>
        <taxon>Hyphomicrobiales</taxon>
        <taxon>Devosiaceae</taxon>
        <taxon>Maritalea</taxon>
    </lineage>
</organism>
<dbReference type="RefSeq" id="WP_284365934.1">
    <property type="nucleotide sequence ID" value="NZ_BSNI01000002.1"/>
</dbReference>
<dbReference type="EMBL" id="BSNI01000002">
    <property type="protein sequence ID" value="GLQ18843.1"/>
    <property type="molecule type" value="Genomic_DNA"/>
</dbReference>
<gene>
    <name evidence="2" type="ORF">GCM10007879_30920</name>
</gene>
<evidence type="ECO:0000313" key="3">
    <source>
        <dbReference type="Proteomes" id="UP001161405"/>
    </source>
</evidence>
<sequence>MTLRIESAAGFQGGALSTGNASVKGEHYSKPDAAATNAPASDANAAPPAPNKVNAVADKSVKEYPKLVGPEAPASLLFEASLAASAKQRGDGESHGAHIDFPRMINRQWVPSPSEMNMLEQLK</sequence>
<reference evidence="2" key="2">
    <citation type="submission" date="2023-01" db="EMBL/GenBank/DDBJ databases">
        <title>Draft genome sequence of Maritalea porphyrae strain NBRC 107169.</title>
        <authorList>
            <person name="Sun Q."/>
            <person name="Mori K."/>
        </authorList>
    </citation>
    <scope>NUCLEOTIDE SEQUENCE</scope>
    <source>
        <strain evidence="2">NBRC 107169</strain>
    </source>
</reference>
<proteinExistence type="predicted"/>
<protein>
    <submittedName>
        <fullName evidence="2">Uncharacterized protein</fullName>
    </submittedName>
</protein>
<evidence type="ECO:0000313" key="2">
    <source>
        <dbReference type="EMBL" id="GLQ18843.1"/>
    </source>
</evidence>
<evidence type="ECO:0000256" key="1">
    <source>
        <dbReference type="SAM" id="MobiDB-lite"/>
    </source>
</evidence>
<dbReference type="Proteomes" id="UP001161405">
    <property type="component" value="Unassembled WGS sequence"/>
</dbReference>
<accession>A0ABQ5UU92</accession>
<keyword evidence="3" id="KW-1185">Reference proteome</keyword>